<accession>A0A7W7ZGC5</accession>
<organism evidence="2 3">
    <name type="scientific">Granulicella aggregans</name>
    <dbReference type="NCBI Taxonomy" id="474949"/>
    <lineage>
        <taxon>Bacteria</taxon>
        <taxon>Pseudomonadati</taxon>
        <taxon>Acidobacteriota</taxon>
        <taxon>Terriglobia</taxon>
        <taxon>Terriglobales</taxon>
        <taxon>Acidobacteriaceae</taxon>
        <taxon>Granulicella</taxon>
    </lineage>
</organism>
<name>A0A7W7ZGC5_9BACT</name>
<evidence type="ECO:0000313" key="2">
    <source>
        <dbReference type="EMBL" id="MBB5059424.1"/>
    </source>
</evidence>
<sequence length="199" mass="21469">MTFTSSFTRIRCLLPAILLTVCASPLLPAQEAPSHLANATVLVIRHAEKPAKGATLTAEGTARAEKYAHYFSPFLADGTSITLNALYAGADSAESVRPRLTLEPLSRATGLVLNTQFSTGDPEKLAQALVAEPHGDHVLIAWRHKKIPALLNALGADSAHLLPDGTWPDAVYDWVIFLHFNAAGRVDQQRLIHEPTPLP</sequence>
<comment type="caution">
    <text evidence="2">The sequence shown here is derived from an EMBL/GenBank/DDBJ whole genome shotgun (WGS) entry which is preliminary data.</text>
</comment>
<dbReference type="RefSeq" id="WP_184220952.1">
    <property type="nucleotide sequence ID" value="NZ_JACHIP010000006.1"/>
</dbReference>
<dbReference type="AlphaFoldDB" id="A0A7W7ZGC5"/>
<dbReference type="Proteomes" id="UP000540989">
    <property type="component" value="Unassembled WGS sequence"/>
</dbReference>
<feature type="signal peptide" evidence="1">
    <location>
        <begin position="1"/>
        <end position="23"/>
    </location>
</feature>
<feature type="chain" id="PRO_5030971739" description="Flagellar basal body-associated protein FliL" evidence="1">
    <location>
        <begin position="24"/>
        <end position="199"/>
    </location>
</feature>
<gene>
    <name evidence="2" type="ORF">HDF16_004150</name>
</gene>
<evidence type="ECO:0000256" key="1">
    <source>
        <dbReference type="SAM" id="SignalP"/>
    </source>
</evidence>
<evidence type="ECO:0000313" key="3">
    <source>
        <dbReference type="Proteomes" id="UP000540989"/>
    </source>
</evidence>
<dbReference type="EMBL" id="JACHIP010000006">
    <property type="protein sequence ID" value="MBB5059424.1"/>
    <property type="molecule type" value="Genomic_DNA"/>
</dbReference>
<proteinExistence type="predicted"/>
<keyword evidence="3" id="KW-1185">Reference proteome</keyword>
<evidence type="ECO:0008006" key="4">
    <source>
        <dbReference type="Google" id="ProtNLM"/>
    </source>
</evidence>
<keyword evidence="1" id="KW-0732">Signal</keyword>
<protein>
    <recommendedName>
        <fullName evidence="4">Flagellar basal body-associated protein FliL</fullName>
    </recommendedName>
</protein>
<reference evidence="2 3" key="1">
    <citation type="submission" date="2020-08" db="EMBL/GenBank/DDBJ databases">
        <title>Genomic Encyclopedia of Type Strains, Phase IV (KMG-V): Genome sequencing to study the core and pangenomes of soil and plant-associated prokaryotes.</title>
        <authorList>
            <person name="Whitman W."/>
        </authorList>
    </citation>
    <scope>NUCLEOTIDE SEQUENCE [LARGE SCALE GENOMIC DNA]</scope>
    <source>
        <strain evidence="2 3">M8UP14</strain>
    </source>
</reference>